<proteinExistence type="predicted"/>
<comment type="caution">
    <text evidence="2">The sequence shown here is derived from an EMBL/GenBank/DDBJ whole genome shotgun (WGS) entry which is preliminary data.</text>
</comment>
<organism evidence="2 3">
    <name type="scientific">Bifidobacterium myosotis</name>
    <dbReference type="NCBI Taxonomy" id="1630166"/>
    <lineage>
        <taxon>Bacteria</taxon>
        <taxon>Bacillati</taxon>
        <taxon>Actinomycetota</taxon>
        <taxon>Actinomycetes</taxon>
        <taxon>Bifidobacteriales</taxon>
        <taxon>Bifidobacteriaceae</taxon>
        <taxon>Bifidobacterium</taxon>
    </lineage>
</organism>
<evidence type="ECO:0000313" key="3">
    <source>
        <dbReference type="Proteomes" id="UP000410049"/>
    </source>
</evidence>
<dbReference type="EMBL" id="RZUH01000006">
    <property type="protein sequence ID" value="KAA8827527.1"/>
    <property type="molecule type" value="Genomic_DNA"/>
</dbReference>
<reference evidence="2 3" key="1">
    <citation type="journal article" date="2019" name="Syst. Appl. Microbiol.">
        <title>Characterization of Bifidobacterium species in feaces of the Egyptian fruit bat: Description of B. vespertilionis sp. nov. and B. rousetti sp. nov.</title>
        <authorList>
            <person name="Modesto M."/>
            <person name="Satti M."/>
            <person name="Watanabe K."/>
            <person name="Puglisi E."/>
            <person name="Morelli L."/>
            <person name="Huang C.-H."/>
            <person name="Liou J.-S."/>
            <person name="Miyashita M."/>
            <person name="Tamura T."/>
            <person name="Saito S."/>
            <person name="Mori K."/>
            <person name="Huang L."/>
            <person name="Sciavilla P."/>
            <person name="Sandri C."/>
            <person name="Spiezio C."/>
            <person name="Vitali F."/>
            <person name="Cavalieri D."/>
            <person name="Perpetuini G."/>
            <person name="Tofalo R."/>
            <person name="Bonetti A."/>
            <person name="Arita M."/>
            <person name="Mattarelli P."/>
        </authorList>
    </citation>
    <scope>NUCLEOTIDE SEQUENCE [LARGE SCALE GENOMIC DNA]</scope>
    <source>
        <strain evidence="2 3">RST17</strain>
    </source>
</reference>
<evidence type="ECO:0008006" key="4">
    <source>
        <dbReference type="Google" id="ProtNLM"/>
    </source>
</evidence>
<accession>A0A5M9ZIS9</accession>
<gene>
    <name evidence="2" type="ORF">EMO91_09005</name>
</gene>
<name>A0A5M9ZIS9_9BIFI</name>
<feature type="region of interest" description="Disordered" evidence="1">
    <location>
        <begin position="70"/>
        <end position="97"/>
    </location>
</feature>
<dbReference type="RefSeq" id="WP_150379636.1">
    <property type="nucleotide sequence ID" value="NZ_RZUH01000006.1"/>
</dbReference>
<dbReference type="AlphaFoldDB" id="A0A5M9ZIS9"/>
<protein>
    <recommendedName>
        <fullName evidence="4">Helix-turn-helix domain-containing protein</fullName>
    </recommendedName>
</protein>
<evidence type="ECO:0000256" key="1">
    <source>
        <dbReference type="SAM" id="MobiDB-lite"/>
    </source>
</evidence>
<evidence type="ECO:0000313" key="2">
    <source>
        <dbReference type="EMBL" id="KAA8827527.1"/>
    </source>
</evidence>
<sequence>MPSKGNKMQNNTYKLLDRNAAADYLGISATALDRLTRKGYIAYIEAPSSGKVGRPTRKWTIGDLNEFINSRRRRVTPPTATVSRPRRRKSSAAADLQNSSAADILAMDKAAA</sequence>
<dbReference type="Proteomes" id="UP000410049">
    <property type="component" value="Unassembled WGS sequence"/>
</dbReference>